<organism evidence="3 4">
    <name type="scientific">Fusibacter tunisiensis</name>
    <dbReference type="NCBI Taxonomy" id="1008308"/>
    <lineage>
        <taxon>Bacteria</taxon>
        <taxon>Bacillati</taxon>
        <taxon>Bacillota</taxon>
        <taxon>Clostridia</taxon>
        <taxon>Eubacteriales</taxon>
        <taxon>Eubacteriales Family XII. Incertae Sedis</taxon>
        <taxon>Fusibacter</taxon>
    </lineage>
</organism>
<dbReference type="EMBL" id="JAFBDT010000003">
    <property type="protein sequence ID" value="MBM7561021.1"/>
    <property type="molecule type" value="Genomic_DNA"/>
</dbReference>
<comment type="caution">
    <text evidence="3">The sequence shown here is derived from an EMBL/GenBank/DDBJ whole genome shotgun (WGS) entry which is preliminary data.</text>
</comment>
<keyword evidence="4" id="KW-1185">Reference proteome</keyword>
<evidence type="ECO:0000259" key="2">
    <source>
        <dbReference type="SMART" id="SM00899"/>
    </source>
</evidence>
<proteinExistence type="predicted"/>
<reference evidence="3 4" key="1">
    <citation type="submission" date="2021-01" db="EMBL/GenBank/DDBJ databases">
        <title>Genomic Encyclopedia of Type Strains, Phase IV (KMG-IV): sequencing the most valuable type-strain genomes for metagenomic binning, comparative biology and taxonomic classification.</title>
        <authorList>
            <person name="Goeker M."/>
        </authorList>
    </citation>
    <scope>NUCLEOTIDE SEQUENCE [LARGE SCALE GENOMIC DNA]</scope>
    <source>
        <strain evidence="3 4">DSM 24436</strain>
    </source>
</reference>
<dbReference type="Pfam" id="PF04023">
    <property type="entry name" value="FeoA"/>
    <property type="match status" value="1"/>
</dbReference>
<dbReference type="InterPro" id="IPR007167">
    <property type="entry name" value="Fe-transptr_FeoA-like"/>
</dbReference>
<dbReference type="InterPro" id="IPR053184">
    <property type="entry name" value="FeoA-like"/>
</dbReference>
<accession>A0ABS2MNP3</accession>
<protein>
    <submittedName>
        <fullName evidence="3">Ferrous iron transport protein A</fullName>
    </submittedName>
</protein>
<gene>
    <name evidence="3" type="ORF">JOC49_000538</name>
</gene>
<evidence type="ECO:0000256" key="1">
    <source>
        <dbReference type="ARBA" id="ARBA00023004"/>
    </source>
</evidence>
<dbReference type="SUPFAM" id="SSF50037">
    <property type="entry name" value="C-terminal domain of transcriptional repressors"/>
    <property type="match status" value="1"/>
</dbReference>
<dbReference type="RefSeq" id="WP_204661973.1">
    <property type="nucleotide sequence ID" value="NZ_JAFBDT010000003.1"/>
</dbReference>
<evidence type="ECO:0000313" key="4">
    <source>
        <dbReference type="Proteomes" id="UP000767854"/>
    </source>
</evidence>
<dbReference type="Proteomes" id="UP000767854">
    <property type="component" value="Unassembled WGS sequence"/>
</dbReference>
<dbReference type="PANTHER" id="PTHR43151:SF1">
    <property type="entry name" value="SSR2333 PROTEIN"/>
    <property type="match status" value="1"/>
</dbReference>
<dbReference type="Gene3D" id="2.30.30.90">
    <property type="match status" value="1"/>
</dbReference>
<feature type="domain" description="Ferrous iron transporter FeoA-like" evidence="2">
    <location>
        <begin position="1"/>
        <end position="71"/>
    </location>
</feature>
<name>A0ABS2MNP3_9FIRM</name>
<dbReference type="InterPro" id="IPR008988">
    <property type="entry name" value="Transcriptional_repressor_C"/>
</dbReference>
<sequence length="72" mass="7949">MVLSKAGIGYKGNVARIEGKEKIKKFLFSLGCYEGEEITLISILAGNYVVNIKDSRYAIDEAMAKNIILAEH</sequence>
<dbReference type="InterPro" id="IPR038157">
    <property type="entry name" value="FeoA_core_dom"/>
</dbReference>
<evidence type="ECO:0000313" key="3">
    <source>
        <dbReference type="EMBL" id="MBM7561021.1"/>
    </source>
</evidence>
<dbReference type="SMART" id="SM00899">
    <property type="entry name" value="FeoA"/>
    <property type="match status" value="1"/>
</dbReference>
<dbReference type="PANTHER" id="PTHR43151">
    <property type="entry name" value="FEOA FAMILY PROTEIN"/>
    <property type="match status" value="1"/>
</dbReference>
<keyword evidence="1" id="KW-0408">Iron</keyword>